<dbReference type="Pfam" id="PF00485">
    <property type="entry name" value="PRK"/>
    <property type="match status" value="1"/>
</dbReference>
<keyword evidence="10 14" id="KW-0418">Kinase</keyword>
<dbReference type="GO" id="GO:0004594">
    <property type="term" value="F:pantothenate kinase activity"/>
    <property type="evidence" value="ECO:0007669"/>
    <property type="project" value="UniProtKB-UniRule"/>
</dbReference>
<dbReference type="STRING" id="1346286.SAMN05444362_105129"/>
<reference evidence="18" key="1">
    <citation type="submission" date="2016-11" db="EMBL/GenBank/DDBJ databases">
        <authorList>
            <person name="Varghese N."/>
            <person name="Submissions S."/>
        </authorList>
    </citation>
    <scope>NUCLEOTIDE SEQUENCE [LARGE SCALE GENOMIC DNA]</scope>
    <source>
        <strain evidence="18">DSM 27370</strain>
    </source>
</reference>
<name>A0A1M5AQW8_9BACT</name>
<dbReference type="SUPFAM" id="SSF52540">
    <property type="entry name" value="P-loop containing nucleoside triphosphate hydrolases"/>
    <property type="match status" value="1"/>
</dbReference>
<accession>A0A1M5AQW8</accession>
<keyword evidence="7 14" id="KW-0963">Cytoplasm</keyword>
<sequence>METSPLSPYMLFDRQQWAALRESEPMTLTPEEVDKLKGINDELSIDEIRDIYLPLTRLLYYYVTATTSRQAAMMKFLNQKPSKIPFIIGVAGSVSVGKSTTSRVLQALMSRWKEDTKVALITTDGFLYPNTVLEENGLMLKKGFPQSYDIHRLLQFVSDVKSGKPEVIAPKYSHLIYDVVPDEYEVIRQPDILIIEGLNVLQSGMDYPQSKPRVFLSDYLNFSIYVDAEEDLLEEWYISRFLKFRQGAFANPDSYFYNFTQLTDVGATQMAKGVWREINRKNLRKNILPTRERASLILHKSENHQVDYVRLRR</sequence>
<evidence type="ECO:0000256" key="8">
    <source>
        <dbReference type="ARBA" id="ARBA00022679"/>
    </source>
</evidence>
<evidence type="ECO:0000256" key="13">
    <source>
        <dbReference type="ARBA" id="ARBA00032866"/>
    </source>
</evidence>
<dbReference type="InterPro" id="IPR006083">
    <property type="entry name" value="PRK/URK"/>
</dbReference>
<evidence type="ECO:0000256" key="3">
    <source>
        <dbReference type="ARBA" id="ARBA00005225"/>
    </source>
</evidence>
<dbReference type="EMBL" id="FQUC01000005">
    <property type="protein sequence ID" value="SHF32497.1"/>
    <property type="molecule type" value="Genomic_DNA"/>
</dbReference>
<evidence type="ECO:0000256" key="1">
    <source>
        <dbReference type="ARBA" id="ARBA00001206"/>
    </source>
</evidence>
<dbReference type="NCBIfam" id="TIGR00554">
    <property type="entry name" value="panK_bact"/>
    <property type="match status" value="1"/>
</dbReference>
<dbReference type="InterPro" id="IPR027417">
    <property type="entry name" value="P-loop_NTPase"/>
</dbReference>
<dbReference type="CDD" id="cd02025">
    <property type="entry name" value="PanK"/>
    <property type="match status" value="1"/>
</dbReference>
<keyword evidence="8 14" id="KW-0808">Transferase</keyword>
<keyword evidence="18" id="KW-1185">Reference proteome</keyword>
<dbReference type="AlphaFoldDB" id="A0A1M5AQW8"/>
<evidence type="ECO:0000256" key="5">
    <source>
        <dbReference type="ARBA" id="ARBA00012102"/>
    </source>
</evidence>
<evidence type="ECO:0000256" key="7">
    <source>
        <dbReference type="ARBA" id="ARBA00022490"/>
    </source>
</evidence>
<evidence type="ECO:0000313" key="17">
    <source>
        <dbReference type="EMBL" id="SHF32497.1"/>
    </source>
</evidence>
<gene>
    <name evidence="14" type="primary">coaA</name>
    <name evidence="17" type="ORF">SAMN05444362_105129</name>
</gene>
<dbReference type="GO" id="GO:0005524">
    <property type="term" value="F:ATP binding"/>
    <property type="evidence" value="ECO:0007669"/>
    <property type="project" value="UniProtKB-UniRule"/>
</dbReference>
<comment type="subcellular location">
    <subcellularLocation>
        <location evidence="2 14 15">Cytoplasm</location>
    </subcellularLocation>
</comment>
<evidence type="ECO:0000256" key="11">
    <source>
        <dbReference type="ARBA" id="ARBA00022840"/>
    </source>
</evidence>
<dbReference type="Proteomes" id="UP000184480">
    <property type="component" value="Unassembled WGS sequence"/>
</dbReference>
<feature type="binding site" evidence="14">
    <location>
        <begin position="92"/>
        <end position="99"/>
    </location>
    <ligand>
        <name>ATP</name>
        <dbReference type="ChEBI" id="CHEBI:30616"/>
    </ligand>
</feature>
<dbReference type="HAMAP" id="MF_00215">
    <property type="entry name" value="Pantothen_kinase_1"/>
    <property type="match status" value="1"/>
</dbReference>
<evidence type="ECO:0000256" key="10">
    <source>
        <dbReference type="ARBA" id="ARBA00022777"/>
    </source>
</evidence>
<evidence type="ECO:0000256" key="6">
    <source>
        <dbReference type="ARBA" id="ARBA00015080"/>
    </source>
</evidence>
<comment type="catalytic activity">
    <reaction evidence="1 14 15">
        <text>(R)-pantothenate + ATP = (R)-4'-phosphopantothenate + ADP + H(+)</text>
        <dbReference type="Rhea" id="RHEA:16373"/>
        <dbReference type="ChEBI" id="CHEBI:10986"/>
        <dbReference type="ChEBI" id="CHEBI:15378"/>
        <dbReference type="ChEBI" id="CHEBI:29032"/>
        <dbReference type="ChEBI" id="CHEBI:30616"/>
        <dbReference type="ChEBI" id="CHEBI:456216"/>
        <dbReference type="EC" id="2.7.1.33"/>
    </reaction>
</comment>
<proteinExistence type="inferred from homology"/>
<dbReference type="GO" id="GO:0015937">
    <property type="term" value="P:coenzyme A biosynthetic process"/>
    <property type="evidence" value="ECO:0007669"/>
    <property type="project" value="UniProtKB-UniRule"/>
</dbReference>
<evidence type="ECO:0000256" key="15">
    <source>
        <dbReference type="RuleBase" id="RU003530"/>
    </source>
</evidence>
<comment type="similarity">
    <text evidence="4 14 15">Belongs to the prokaryotic pantothenate kinase family.</text>
</comment>
<evidence type="ECO:0000313" key="18">
    <source>
        <dbReference type="Proteomes" id="UP000184480"/>
    </source>
</evidence>
<keyword evidence="9 14" id="KW-0547">Nucleotide-binding</keyword>
<evidence type="ECO:0000256" key="14">
    <source>
        <dbReference type="HAMAP-Rule" id="MF_00215"/>
    </source>
</evidence>
<dbReference type="Gene3D" id="3.40.50.300">
    <property type="entry name" value="P-loop containing nucleotide triphosphate hydrolases"/>
    <property type="match status" value="1"/>
</dbReference>
<dbReference type="RefSeq" id="WP_062180643.1">
    <property type="nucleotide sequence ID" value="NZ_BBXL01000010.1"/>
</dbReference>
<dbReference type="PIRSF" id="PIRSF000545">
    <property type="entry name" value="Pantothenate_kin"/>
    <property type="match status" value="1"/>
</dbReference>
<dbReference type="UniPathway" id="UPA00241">
    <property type="reaction ID" value="UER00352"/>
</dbReference>
<dbReference type="EC" id="2.7.1.33" evidence="5 14"/>
<evidence type="ECO:0000256" key="12">
    <source>
        <dbReference type="ARBA" id="ARBA00022993"/>
    </source>
</evidence>
<evidence type="ECO:0000256" key="2">
    <source>
        <dbReference type="ARBA" id="ARBA00004496"/>
    </source>
</evidence>
<dbReference type="OrthoDB" id="1550976at2"/>
<keyword evidence="11 14" id="KW-0067">ATP-binding</keyword>
<comment type="pathway">
    <text evidence="3 14 15">Cofactor biosynthesis; coenzyme A biosynthesis; CoA from (R)-pantothenate: step 1/5.</text>
</comment>
<dbReference type="FunFam" id="3.40.50.300:FF:000242">
    <property type="entry name" value="Pantothenate kinase"/>
    <property type="match status" value="1"/>
</dbReference>
<organism evidence="17 18">
    <name type="scientific">Dysgonomonas macrotermitis</name>
    <dbReference type="NCBI Taxonomy" id="1346286"/>
    <lineage>
        <taxon>Bacteria</taxon>
        <taxon>Pseudomonadati</taxon>
        <taxon>Bacteroidota</taxon>
        <taxon>Bacteroidia</taxon>
        <taxon>Bacteroidales</taxon>
        <taxon>Dysgonomonadaceae</taxon>
        <taxon>Dysgonomonas</taxon>
    </lineage>
</organism>
<dbReference type="PANTHER" id="PTHR10285">
    <property type="entry name" value="URIDINE KINASE"/>
    <property type="match status" value="1"/>
</dbReference>
<dbReference type="InterPro" id="IPR004566">
    <property type="entry name" value="PanK"/>
</dbReference>
<protein>
    <recommendedName>
        <fullName evidence="6 14">Pantothenate kinase</fullName>
        <ecNumber evidence="5 14">2.7.1.33</ecNumber>
    </recommendedName>
    <alternativeName>
        <fullName evidence="13 14">Pantothenic acid kinase</fullName>
    </alternativeName>
</protein>
<evidence type="ECO:0000259" key="16">
    <source>
        <dbReference type="Pfam" id="PF00485"/>
    </source>
</evidence>
<evidence type="ECO:0000256" key="9">
    <source>
        <dbReference type="ARBA" id="ARBA00022741"/>
    </source>
</evidence>
<keyword evidence="12 14" id="KW-0173">Coenzyme A biosynthesis</keyword>
<evidence type="ECO:0000256" key="4">
    <source>
        <dbReference type="ARBA" id="ARBA00006087"/>
    </source>
</evidence>
<dbReference type="GO" id="GO:0005737">
    <property type="term" value="C:cytoplasm"/>
    <property type="evidence" value="ECO:0007669"/>
    <property type="project" value="UniProtKB-SubCell"/>
</dbReference>
<feature type="domain" description="Phosphoribulokinase/uridine kinase" evidence="16">
    <location>
        <begin position="87"/>
        <end position="240"/>
    </location>
</feature>